<dbReference type="GO" id="GO:0016740">
    <property type="term" value="F:transferase activity"/>
    <property type="evidence" value="ECO:0007669"/>
    <property type="project" value="UniProtKB-KW"/>
</dbReference>
<dbReference type="AlphaFoldDB" id="A0A913Y3Y8"/>
<dbReference type="EnsemblMetazoa" id="XM_021058090.2">
    <property type="protein sequence ID" value="XP_020913749.1"/>
    <property type="gene ID" value="LOC110251379"/>
</dbReference>
<keyword evidence="3" id="KW-0378">Hydrolase</keyword>
<dbReference type="PANTHER" id="PTHR10912">
    <property type="entry name" value="ADP-RIBOSYL CYCLASE"/>
    <property type="match status" value="1"/>
</dbReference>
<keyword evidence="6" id="KW-0732">Signal</keyword>
<evidence type="ECO:0000256" key="4">
    <source>
        <dbReference type="ARBA" id="ARBA00023027"/>
    </source>
</evidence>
<dbReference type="OMA" id="ATMELPN"/>
<evidence type="ECO:0000256" key="6">
    <source>
        <dbReference type="SAM" id="SignalP"/>
    </source>
</evidence>
<dbReference type="GO" id="GO:0005886">
    <property type="term" value="C:plasma membrane"/>
    <property type="evidence" value="ECO:0007669"/>
    <property type="project" value="TreeGrafter"/>
</dbReference>
<accession>A0A913Y3Y8</accession>
<keyword evidence="8" id="KW-1185">Reference proteome</keyword>
<protein>
    <recommendedName>
        <fullName evidence="9">ADP-ribosyl cyclase/cyclic ADP-ribose hydrolase</fullName>
    </recommendedName>
</protein>
<dbReference type="OrthoDB" id="10028716at2759"/>
<dbReference type="Proteomes" id="UP000887567">
    <property type="component" value="Unplaced"/>
</dbReference>
<dbReference type="GO" id="GO:0016849">
    <property type="term" value="F:phosphorus-oxygen lyase activity"/>
    <property type="evidence" value="ECO:0007669"/>
    <property type="project" value="TreeGrafter"/>
</dbReference>
<evidence type="ECO:0000256" key="3">
    <source>
        <dbReference type="ARBA" id="ARBA00022801"/>
    </source>
</evidence>
<evidence type="ECO:0000256" key="1">
    <source>
        <dbReference type="ARBA" id="ARBA00005406"/>
    </source>
</evidence>
<dbReference type="Gene3D" id="1.20.82.10">
    <property type="entry name" value="ADP Ribosyl Cyclase, Chain A, domain 1"/>
    <property type="match status" value="1"/>
</dbReference>
<dbReference type="SUPFAM" id="SSF52309">
    <property type="entry name" value="N-(deoxy)ribosyltransferase-like"/>
    <property type="match status" value="1"/>
</dbReference>
<comment type="similarity">
    <text evidence="1">Belongs to the ADP-ribosyl cyclase family.</text>
</comment>
<reference evidence="7" key="1">
    <citation type="submission" date="2022-11" db="UniProtKB">
        <authorList>
            <consortium name="EnsemblMetazoa"/>
        </authorList>
    </citation>
    <scope>IDENTIFICATION</scope>
</reference>
<evidence type="ECO:0000256" key="2">
    <source>
        <dbReference type="ARBA" id="ARBA00022679"/>
    </source>
</evidence>
<proteinExistence type="inferred from homology"/>
<keyword evidence="4" id="KW-0520">NAD</keyword>
<sequence length="347" mass="40481">MYVCLYFLLHMICLVSLWTSLEASTDSQDGNLKNVKSRILYQLQEQMNKISFPDPDDTEGYVRSKIQQYYYLRSGKRKLQWMFKPYKGTTPHIREIFLGRCWDYVQNKHSFLFNSKNIDCVVLWNSFVKAFANKNPCGLRKRDYAEFFSMIYEKPLYDKVLLWSGTREWAHTYARLFDKYVTLEDTFAGFLLNGLTWCGSKNWPGINFNTCPYECSKQKAFWGLAADKLAMRARGIVHVMLNGTRQHLVDRQIFPAFMDDSYLAEDQVPKLPVGKITEVKLLVGHTLHHTKLEKCNSLSIKELQGRLVHRGLKTSCYDDPNVLRHLLCLNQPNDSLCLFRTMAENGD</sequence>
<evidence type="ECO:0000313" key="7">
    <source>
        <dbReference type="EnsemblMetazoa" id="XP_020913749.1"/>
    </source>
</evidence>
<dbReference type="EnsemblMetazoa" id="XM_021058091.2">
    <property type="protein sequence ID" value="XP_020913750.1"/>
    <property type="gene ID" value="LOC110251379"/>
</dbReference>
<evidence type="ECO:0000313" key="8">
    <source>
        <dbReference type="Proteomes" id="UP000887567"/>
    </source>
</evidence>
<dbReference type="Pfam" id="PF02267">
    <property type="entry name" value="Rib_hydrolayse"/>
    <property type="match status" value="1"/>
</dbReference>
<dbReference type="Gene3D" id="3.40.50.720">
    <property type="entry name" value="NAD(P)-binding Rossmann-like Domain"/>
    <property type="match status" value="1"/>
</dbReference>
<dbReference type="GO" id="GO:0061809">
    <property type="term" value="F:NAD+ nucleosidase activity, cyclic ADP-ribose generating"/>
    <property type="evidence" value="ECO:0007669"/>
    <property type="project" value="InterPro"/>
</dbReference>
<name>A0A913Y3Y8_EXADI</name>
<keyword evidence="5" id="KW-1015">Disulfide bond</keyword>
<evidence type="ECO:0000256" key="5">
    <source>
        <dbReference type="ARBA" id="ARBA00023157"/>
    </source>
</evidence>
<dbReference type="KEGG" id="epa:110251379"/>
<feature type="signal peptide" evidence="6">
    <location>
        <begin position="1"/>
        <end position="23"/>
    </location>
</feature>
<evidence type="ECO:0008006" key="9">
    <source>
        <dbReference type="Google" id="ProtNLM"/>
    </source>
</evidence>
<keyword evidence="2" id="KW-0808">Transferase</keyword>
<dbReference type="GeneID" id="110251379"/>
<dbReference type="PANTHER" id="PTHR10912:SF7">
    <property type="entry name" value="ADP-RIBOSYL CYCLASE_CYCLIC ADP-RIBOSE HYDROLASE"/>
    <property type="match status" value="1"/>
</dbReference>
<feature type="chain" id="PRO_5038275499" description="ADP-ribosyl cyclase/cyclic ADP-ribose hydrolase" evidence="6">
    <location>
        <begin position="24"/>
        <end position="347"/>
    </location>
</feature>
<organism evidence="7 8">
    <name type="scientific">Exaiptasia diaphana</name>
    <name type="common">Tropical sea anemone</name>
    <name type="synonym">Aiptasia pulchella</name>
    <dbReference type="NCBI Taxonomy" id="2652724"/>
    <lineage>
        <taxon>Eukaryota</taxon>
        <taxon>Metazoa</taxon>
        <taxon>Cnidaria</taxon>
        <taxon>Anthozoa</taxon>
        <taxon>Hexacorallia</taxon>
        <taxon>Actiniaria</taxon>
        <taxon>Aiptasiidae</taxon>
        <taxon>Exaiptasia</taxon>
    </lineage>
</organism>
<dbReference type="RefSeq" id="XP_020913749.1">
    <property type="nucleotide sequence ID" value="XM_021058090.2"/>
</dbReference>
<dbReference type="RefSeq" id="XP_020913750.1">
    <property type="nucleotide sequence ID" value="XM_021058091.2"/>
</dbReference>
<dbReference type="InterPro" id="IPR003193">
    <property type="entry name" value="ADP-ribosyl_cyclase"/>
</dbReference>